<evidence type="ECO:0000256" key="1">
    <source>
        <dbReference type="SAM" id="MobiDB-lite"/>
    </source>
</evidence>
<name>A0A9P4ICL8_9PEZI</name>
<dbReference type="Gene3D" id="3.60.21.10">
    <property type="match status" value="1"/>
</dbReference>
<sequence length="378" mass="42587">MAGRKLTIEELGVDPLNDQAEASKSSSAVSNSLNPISTKVESDSVSQDPADHRPGRLYAIADIHLSFPTNREALEKLGQDGQHKSDGLILCGDIGETHDHLELGFRIATQRFRTVWWCPGNHELYTMPVTDASADASVARGEAKYDECVRIARQYGVLTPEDPFVMWEGEGGPVVVTPIFTLYDYSFRPDNVSLDEAVDWARETDVEATDEHLLHFEPYTSRQDWCNVLVSKFHQRLSEAQATHPGVPMVIANHWPLRQDLVYLRHIPRFSIWCGTTLTSNWHKEFEAKVVVSGHLHIRRTDWKDGTRFEESSLGYPRQWKDCMDMGMDINGFLREILPGPPAPEGGNAPTLWRRCDQASYNPAELFVKKPKTSSGIT</sequence>
<feature type="domain" description="Calcineurin-like phosphoesterase" evidence="2">
    <location>
        <begin position="56"/>
        <end position="298"/>
    </location>
</feature>
<feature type="compositionally biased region" description="Low complexity" evidence="1">
    <location>
        <begin position="20"/>
        <end position="32"/>
    </location>
</feature>
<gene>
    <name evidence="3" type="ORF">NA57DRAFT_58849</name>
</gene>
<keyword evidence="4" id="KW-1185">Reference proteome</keyword>
<accession>A0A9P4ICL8</accession>
<dbReference type="AlphaFoldDB" id="A0A9P4ICL8"/>
<protein>
    <recommendedName>
        <fullName evidence="2">Calcineurin-like phosphoesterase domain-containing protein</fullName>
    </recommendedName>
</protein>
<dbReference type="Pfam" id="PF00149">
    <property type="entry name" value="Metallophos"/>
    <property type="match status" value="1"/>
</dbReference>
<organism evidence="3 4">
    <name type="scientific">Rhizodiscina lignyota</name>
    <dbReference type="NCBI Taxonomy" id="1504668"/>
    <lineage>
        <taxon>Eukaryota</taxon>
        <taxon>Fungi</taxon>
        <taxon>Dikarya</taxon>
        <taxon>Ascomycota</taxon>
        <taxon>Pezizomycotina</taxon>
        <taxon>Dothideomycetes</taxon>
        <taxon>Pleosporomycetidae</taxon>
        <taxon>Aulographales</taxon>
        <taxon>Rhizodiscinaceae</taxon>
        <taxon>Rhizodiscina</taxon>
    </lineage>
</organism>
<comment type="caution">
    <text evidence="3">The sequence shown here is derived from an EMBL/GenBank/DDBJ whole genome shotgun (WGS) entry which is preliminary data.</text>
</comment>
<dbReference type="OrthoDB" id="550558at2759"/>
<dbReference type="CDD" id="cd00838">
    <property type="entry name" value="MPP_superfamily"/>
    <property type="match status" value="1"/>
</dbReference>
<dbReference type="PANTHER" id="PTHR36492">
    <property type="match status" value="1"/>
</dbReference>
<dbReference type="Proteomes" id="UP000799772">
    <property type="component" value="Unassembled WGS sequence"/>
</dbReference>
<dbReference type="InterPro" id="IPR029052">
    <property type="entry name" value="Metallo-depent_PP-like"/>
</dbReference>
<evidence type="ECO:0000259" key="2">
    <source>
        <dbReference type="Pfam" id="PF00149"/>
    </source>
</evidence>
<dbReference type="SUPFAM" id="SSF56300">
    <property type="entry name" value="Metallo-dependent phosphatases"/>
    <property type="match status" value="1"/>
</dbReference>
<dbReference type="InterPro" id="IPR004843">
    <property type="entry name" value="Calcineurin-like_PHP"/>
</dbReference>
<evidence type="ECO:0000313" key="3">
    <source>
        <dbReference type="EMBL" id="KAF2095776.1"/>
    </source>
</evidence>
<proteinExistence type="predicted"/>
<dbReference type="EMBL" id="ML978130">
    <property type="protein sequence ID" value="KAF2095776.1"/>
    <property type="molecule type" value="Genomic_DNA"/>
</dbReference>
<reference evidence="3" key="1">
    <citation type="journal article" date="2020" name="Stud. Mycol.">
        <title>101 Dothideomycetes genomes: a test case for predicting lifestyles and emergence of pathogens.</title>
        <authorList>
            <person name="Haridas S."/>
            <person name="Albert R."/>
            <person name="Binder M."/>
            <person name="Bloem J."/>
            <person name="Labutti K."/>
            <person name="Salamov A."/>
            <person name="Andreopoulos B."/>
            <person name="Baker S."/>
            <person name="Barry K."/>
            <person name="Bills G."/>
            <person name="Bluhm B."/>
            <person name="Cannon C."/>
            <person name="Castanera R."/>
            <person name="Culley D."/>
            <person name="Daum C."/>
            <person name="Ezra D."/>
            <person name="Gonzalez J."/>
            <person name="Henrissat B."/>
            <person name="Kuo A."/>
            <person name="Liang C."/>
            <person name="Lipzen A."/>
            <person name="Lutzoni F."/>
            <person name="Magnuson J."/>
            <person name="Mondo S."/>
            <person name="Nolan M."/>
            <person name="Ohm R."/>
            <person name="Pangilinan J."/>
            <person name="Park H.-J."/>
            <person name="Ramirez L."/>
            <person name="Alfaro M."/>
            <person name="Sun H."/>
            <person name="Tritt A."/>
            <person name="Yoshinaga Y."/>
            <person name="Zwiers L.-H."/>
            <person name="Turgeon B."/>
            <person name="Goodwin S."/>
            <person name="Spatafora J."/>
            <person name="Crous P."/>
            <person name="Grigoriev I."/>
        </authorList>
    </citation>
    <scope>NUCLEOTIDE SEQUENCE</scope>
    <source>
        <strain evidence="3">CBS 133067</strain>
    </source>
</reference>
<feature type="region of interest" description="Disordered" evidence="1">
    <location>
        <begin position="1"/>
        <end position="53"/>
    </location>
</feature>
<dbReference type="GO" id="GO:0016787">
    <property type="term" value="F:hydrolase activity"/>
    <property type="evidence" value="ECO:0007669"/>
    <property type="project" value="InterPro"/>
</dbReference>
<evidence type="ECO:0000313" key="4">
    <source>
        <dbReference type="Proteomes" id="UP000799772"/>
    </source>
</evidence>
<dbReference type="InterPro" id="IPR052963">
    <property type="entry name" value="Pantetheine_PDE"/>
</dbReference>
<dbReference type="PANTHER" id="PTHR36492:SF2">
    <property type="entry name" value="[ACYL-CARRIER-PROTEIN] PHOSPHODIESTERASE PPTH"/>
    <property type="match status" value="1"/>
</dbReference>
<feature type="compositionally biased region" description="Polar residues" evidence="1">
    <location>
        <begin position="33"/>
        <end position="47"/>
    </location>
</feature>